<feature type="transmembrane region" description="Helical" evidence="1">
    <location>
        <begin position="67"/>
        <end position="89"/>
    </location>
</feature>
<dbReference type="EMBL" id="CP063458">
    <property type="protein sequence ID" value="QOV87726.1"/>
    <property type="molecule type" value="Genomic_DNA"/>
</dbReference>
<dbReference type="Proteomes" id="UP000593765">
    <property type="component" value="Chromosome"/>
</dbReference>
<keyword evidence="1" id="KW-1133">Transmembrane helix</keyword>
<dbReference type="AlphaFoldDB" id="A0A7M2WQJ0"/>
<keyword evidence="1" id="KW-0472">Membrane</keyword>
<evidence type="ECO:0000256" key="1">
    <source>
        <dbReference type="SAM" id="Phobius"/>
    </source>
</evidence>
<dbReference type="RefSeq" id="WP_206290635.1">
    <property type="nucleotide sequence ID" value="NZ_CP063458.1"/>
</dbReference>
<feature type="transmembrane region" description="Helical" evidence="1">
    <location>
        <begin position="35"/>
        <end position="55"/>
    </location>
</feature>
<feature type="transmembrane region" description="Helical" evidence="1">
    <location>
        <begin position="109"/>
        <end position="136"/>
    </location>
</feature>
<reference evidence="2 3" key="1">
    <citation type="submission" date="2020-10" db="EMBL/GenBank/DDBJ databases">
        <title>Wide distribution of Phycisphaera-like planctomycetes from WD2101 soil group in peatlands and genome analysis of the first cultivated representative.</title>
        <authorList>
            <person name="Dedysh S.N."/>
            <person name="Beletsky A.V."/>
            <person name="Ivanova A."/>
            <person name="Kulichevskaya I.S."/>
            <person name="Suzina N.E."/>
            <person name="Philippov D.A."/>
            <person name="Rakitin A.L."/>
            <person name="Mardanov A.V."/>
            <person name="Ravin N.V."/>
        </authorList>
    </citation>
    <scope>NUCLEOTIDE SEQUENCE [LARGE SCALE GENOMIC DNA]</scope>
    <source>
        <strain evidence="2 3">M1803</strain>
    </source>
</reference>
<gene>
    <name evidence="2" type="ORF">IPV69_15690</name>
</gene>
<protein>
    <submittedName>
        <fullName evidence="2">Uncharacterized protein</fullName>
    </submittedName>
</protein>
<dbReference type="KEGG" id="hbs:IPV69_15690"/>
<evidence type="ECO:0000313" key="3">
    <source>
        <dbReference type="Proteomes" id="UP000593765"/>
    </source>
</evidence>
<evidence type="ECO:0000313" key="2">
    <source>
        <dbReference type="EMBL" id="QOV87726.1"/>
    </source>
</evidence>
<sequence>MRPLIVLCIWGGVCALAAVPSFVIAREQNFETLGMVSGVVVFVVAYTVISGSPGFRRTWGHDRAFRIAMFISYGIRIAIGVVYPLGFLVDLIPGMMSVGIVERLEVPRWTFINSFLTTLIQGAFLSVVFAFLTWLLHVIVRRFVRSQEPPRGFAVVPITPER</sequence>
<organism evidence="2 3">
    <name type="scientific">Humisphaera borealis</name>
    <dbReference type="NCBI Taxonomy" id="2807512"/>
    <lineage>
        <taxon>Bacteria</taxon>
        <taxon>Pseudomonadati</taxon>
        <taxon>Planctomycetota</taxon>
        <taxon>Phycisphaerae</taxon>
        <taxon>Tepidisphaerales</taxon>
        <taxon>Tepidisphaeraceae</taxon>
        <taxon>Humisphaera</taxon>
    </lineage>
</organism>
<proteinExistence type="predicted"/>
<name>A0A7M2WQJ0_9BACT</name>
<accession>A0A7M2WQJ0</accession>
<keyword evidence="1" id="KW-0812">Transmembrane</keyword>
<keyword evidence="3" id="KW-1185">Reference proteome</keyword>